<evidence type="ECO:0000259" key="1">
    <source>
        <dbReference type="Pfam" id="PF13480"/>
    </source>
</evidence>
<dbReference type="InterPro" id="IPR038740">
    <property type="entry name" value="BioF2-like_GNAT_dom"/>
</dbReference>
<dbReference type="Proteomes" id="UP001596388">
    <property type="component" value="Unassembled WGS sequence"/>
</dbReference>
<evidence type="ECO:0000313" key="2">
    <source>
        <dbReference type="EMBL" id="MFC7095843.1"/>
    </source>
</evidence>
<dbReference type="EC" id="2.3.1.-" evidence="2"/>
<keyword evidence="2" id="KW-0012">Acyltransferase</keyword>
<dbReference type="Pfam" id="PF13480">
    <property type="entry name" value="Acetyltransf_6"/>
    <property type="match status" value="1"/>
</dbReference>
<organism evidence="2 3">
    <name type="scientific">Halobaculum marinum</name>
    <dbReference type="NCBI Taxonomy" id="3031996"/>
    <lineage>
        <taxon>Archaea</taxon>
        <taxon>Methanobacteriati</taxon>
        <taxon>Methanobacteriota</taxon>
        <taxon>Stenosarchaea group</taxon>
        <taxon>Halobacteria</taxon>
        <taxon>Halobacteriales</taxon>
        <taxon>Haloferacaceae</taxon>
        <taxon>Halobaculum</taxon>
    </lineage>
</organism>
<dbReference type="EMBL" id="JBHTAG010000001">
    <property type="protein sequence ID" value="MFC7095843.1"/>
    <property type="molecule type" value="Genomic_DNA"/>
</dbReference>
<dbReference type="InterPro" id="IPR050644">
    <property type="entry name" value="PG_Glycine_Bridge_Synth"/>
</dbReference>
<reference evidence="2 3" key="1">
    <citation type="journal article" date="2019" name="Int. J. Syst. Evol. Microbiol.">
        <title>The Global Catalogue of Microorganisms (GCM) 10K type strain sequencing project: providing services to taxonomists for standard genome sequencing and annotation.</title>
        <authorList>
            <consortium name="The Broad Institute Genomics Platform"/>
            <consortium name="The Broad Institute Genome Sequencing Center for Infectious Disease"/>
            <person name="Wu L."/>
            <person name="Ma J."/>
        </authorList>
    </citation>
    <scope>NUCLEOTIDE SEQUENCE [LARGE SCALE GENOMIC DNA]</scope>
    <source>
        <strain evidence="2 3">DT55</strain>
    </source>
</reference>
<evidence type="ECO:0000313" key="3">
    <source>
        <dbReference type="Proteomes" id="UP001596388"/>
    </source>
</evidence>
<gene>
    <name evidence="2" type="ORF">ACFQKD_00865</name>
</gene>
<accession>A0ABD5WTP9</accession>
<dbReference type="PANTHER" id="PTHR36174">
    <property type="entry name" value="LIPID II:GLYCINE GLYCYLTRANSFERASE"/>
    <property type="match status" value="1"/>
</dbReference>
<proteinExistence type="predicted"/>
<comment type="caution">
    <text evidence="2">The sequence shown here is derived from an EMBL/GenBank/DDBJ whole genome shotgun (WGS) entry which is preliminary data.</text>
</comment>
<dbReference type="Gene3D" id="3.40.630.30">
    <property type="match status" value="1"/>
</dbReference>
<keyword evidence="3" id="KW-1185">Reference proteome</keyword>
<dbReference type="AlphaFoldDB" id="A0ABD5WTP9"/>
<feature type="domain" description="BioF2-like acetyltransferase" evidence="1">
    <location>
        <begin position="164"/>
        <end position="289"/>
    </location>
</feature>
<dbReference type="GO" id="GO:0016746">
    <property type="term" value="F:acyltransferase activity"/>
    <property type="evidence" value="ECO:0007669"/>
    <property type="project" value="UniProtKB-KW"/>
</dbReference>
<sequence length="357" mass="40455">MQHNIPNQTDDGTVIKECARPDAWDQFIERADGPPFALWGWGEAASVYGHSCRRLVAVDDDGIVAALPLVYVRSRLFGSKLVSPPFGERASVVSADRATESDERALLERARTLADDLEVDFVSLRGRDLPELAGFESRRRFVTFSVPVADEASIRGAIKDSRERQIRQAGDNSELTYEEGDDLEDLRDYYRLYLRSVRGHGTPPHSFAFYRTLWECYSPEDRLHLGLVRRDGEVINGIINLASGSTASQWGVVTDYDHRDLNGGSYLVWKSLQWAAANDLDAYEFGRTREGSGVYMFKKSFGGEKTWYHDLHYFPDGDGDLPHPDDERYDRLKDVWKRLPIPVTQFVGPKLRSSVTL</sequence>
<dbReference type="RefSeq" id="WP_276239828.1">
    <property type="nucleotide sequence ID" value="NZ_CP119991.1"/>
</dbReference>
<protein>
    <submittedName>
        <fullName evidence="2">GNAT family N-acetyltransferase</fullName>
        <ecNumber evidence="2">2.3.1.-</ecNumber>
    </submittedName>
</protein>
<dbReference type="SUPFAM" id="SSF55729">
    <property type="entry name" value="Acyl-CoA N-acyltransferases (Nat)"/>
    <property type="match status" value="1"/>
</dbReference>
<name>A0ABD5WTP9_9EURY</name>
<dbReference type="GeneID" id="79271821"/>
<dbReference type="PANTHER" id="PTHR36174:SF1">
    <property type="entry name" value="LIPID II:GLYCINE GLYCYLTRANSFERASE"/>
    <property type="match status" value="1"/>
</dbReference>
<dbReference type="InterPro" id="IPR016181">
    <property type="entry name" value="Acyl_CoA_acyltransferase"/>
</dbReference>
<keyword evidence="2" id="KW-0808">Transferase</keyword>